<name>A0ABP7LW24_9SPHN</name>
<keyword evidence="2" id="KW-0378">Hydrolase</keyword>
<protein>
    <submittedName>
        <fullName evidence="2">Alpha/beta hydrolase-fold protein</fullName>
    </submittedName>
</protein>
<keyword evidence="1" id="KW-0732">Signal</keyword>
<dbReference type="InterPro" id="IPR050583">
    <property type="entry name" value="Mycobacterial_A85_antigen"/>
</dbReference>
<gene>
    <name evidence="2" type="ORF">GCM10022276_26890</name>
</gene>
<evidence type="ECO:0000256" key="1">
    <source>
        <dbReference type="SAM" id="SignalP"/>
    </source>
</evidence>
<evidence type="ECO:0000313" key="2">
    <source>
        <dbReference type="EMBL" id="GAA3907031.1"/>
    </source>
</evidence>
<feature type="signal peptide" evidence="1">
    <location>
        <begin position="1"/>
        <end position="19"/>
    </location>
</feature>
<accession>A0ABP7LW24</accession>
<feature type="chain" id="PRO_5045235218" evidence="1">
    <location>
        <begin position="20"/>
        <end position="512"/>
    </location>
</feature>
<dbReference type="GO" id="GO:0016787">
    <property type="term" value="F:hydrolase activity"/>
    <property type="evidence" value="ECO:0007669"/>
    <property type="project" value="UniProtKB-KW"/>
</dbReference>
<dbReference type="PANTHER" id="PTHR48098:SF3">
    <property type="entry name" value="IRON(III) ENTEROBACTIN ESTERASE"/>
    <property type="match status" value="1"/>
</dbReference>
<dbReference type="InterPro" id="IPR000801">
    <property type="entry name" value="Esterase-like"/>
</dbReference>
<evidence type="ECO:0000313" key="3">
    <source>
        <dbReference type="Proteomes" id="UP001500827"/>
    </source>
</evidence>
<dbReference type="SUPFAM" id="SSF53474">
    <property type="entry name" value="alpha/beta-Hydrolases"/>
    <property type="match status" value="1"/>
</dbReference>
<organism evidence="2 3">
    <name type="scientific">Sphingomonas limnosediminicola</name>
    <dbReference type="NCBI Taxonomy" id="940133"/>
    <lineage>
        <taxon>Bacteria</taxon>
        <taxon>Pseudomonadati</taxon>
        <taxon>Pseudomonadota</taxon>
        <taxon>Alphaproteobacteria</taxon>
        <taxon>Sphingomonadales</taxon>
        <taxon>Sphingomonadaceae</taxon>
        <taxon>Sphingomonas</taxon>
    </lineage>
</organism>
<dbReference type="InterPro" id="IPR029058">
    <property type="entry name" value="AB_hydrolase_fold"/>
</dbReference>
<keyword evidence="3" id="KW-1185">Reference proteome</keyword>
<dbReference type="Pfam" id="PF00756">
    <property type="entry name" value="Esterase"/>
    <property type="match status" value="1"/>
</dbReference>
<dbReference type="PANTHER" id="PTHR48098">
    <property type="entry name" value="ENTEROCHELIN ESTERASE-RELATED"/>
    <property type="match status" value="1"/>
</dbReference>
<dbReference type="Gene3D" id="3.40.50.1820">
    <property type="entry name" value="alpha/beta hydrolase"/>
    <property type="match status" value="1"/>
</dbReference>
<dbReference type="Proteomes" id="UP001500827">
    <property type="component" value="Unassembled WGS sequence"/>
</dbReference>
<comment type="caution">
    <text evidence="2">The sequence shown here is derived from an EMBL/GenBank/DDBJ whole genome shotgun (WGS) entry which is preliminary data.</text>
</comment>
<sequence>MRPMLAVFAFMLVAAAPPATVPVQLGVDTPAPLAGRIIVFAEPVKPGDKAPESIDANPFAGTLTAVAARDVRSLSKGQVAVVDADTDTVPGPWSQLPSGKYRVQAVLDVNGDYNYSGRGANDVVSPITEVSLPGALPPIGLTSVIPATDPYAAQSERGKTLAPFLAKTLPVDFVSPELSAFWGRPVHMRGWIALPPGYSPTSKATWPTVYATQGFGGNLPSARWEAASRTQLMEQGKIPPMIWVVLDESSPTGTHEFADSVNNGPWGAALTAELIPSLEKQYRMDARPSGRFLNGHSSGGWATLWLQTCYPKIFGGTWSTSPDPSDFHDFTGADIYRPNANVYVDATGKPVPLVRMNGKDVANLQDFARLESVLGPYGGQMSSFDWVFSPKGADGRPMQMFDRRTGAVDPVVAAYWRDHYDIAYRLEHNWPALKRDLDGKIHVIVGTEDTFHLDGAARKLKAVLERLGAKADVRFLPGKTHGNLYEANGDPNALLIQITKEMQAVARPGKTN</sequence>
<reference evidence="3" key="1">
    <citation type="journal article" date="2019" name="Int. J. Syst. Evol. Microbiol.">
        <title>The Global Catalogue of Microorganisms (GCM) 10K type strain sequencing project: providing services to taxonomists for standard genome sequencing and annotation.</title>
        <authorList>
            <consortium name="The Broad Institute Genomics Platform"/>
            <consortium name="The Broad Institute Genome Sequencing Center for Infectious Disease"/>
            <person name="Wu L."/>
            <person name="Ma J."/>
        </authorList>
    </citation>
    <scope>NUCLEOTIDE SEQUENCE [LARGE SCALE GENOMIC DNA]</scope>
    <source>
        <strain evidence="3">JCM 17543</strain>
    </source>
</reference>
<proteinExistence type="predicted"/>
<dbReference type="EMBL" id="BAABBM010000001">
    <property type="protein sequence ID" value="GAA3907031.1"/>
    <property type="molecule type" value="Genomic_DNA"/>
</dbReference>